<keyword evidence="6" id="KW-1185">Reference proteome</keyword>
<feature type="signal peptide" evidence="2">
    <location>
        <begin position="1"/>
        <end position="30"/>
    </location>
</feature>
<dbReference type="Pfam" id="PF05593">
    <property type="entry name" value="RHS_repeat"/>
    <property type="match status" value="5"/>
</dbReference>
<dbReference type="InterPro" id="IPR031325">
    <property type="entry name" value="RHS_repeat"/>
</dbReference>
<dbReference type="Gene3D" id="2.180.10.10">
    <property type="entry name" value="RHS repeat-associated core"/>
    <property type="match status" value="3"/>
</dbReference>
<evidence type="ECO:0000313" key="6">
    <source>
        <dbReference type="Proteomes" id="UP000029444"/>
    </source>
</evidence>
<dbReference type="PRINTS" id="PR00394">
    <property type="entry name" value="RHSPROTEIN"/>
</dbReference>
<keyword evidence="2" id="KW-0732">Signal</keyword>
<dbReference type="Proteomes" id="UP000029444">
    <property type="component" value="Unassembled WGS sequence"/>
</dbReference>
<dbReference type="InterPro" id="IPR045351">
    <property type="entry name" value="DUF6531"/>
</dbReference>
<dbReference type="RefSeq" id="WP_052041724.1">
    <property type="nucleotide sequence ID" value="NZ_ARXV01000025.1"/>
</dbReference>
<evidence type="ECO:0000313" key="5">
    <source>
        <dbReference type="EMBL" id="KGD61401.1"/>
    </source>
</evidence>
<dbReference type="eggNOG" id="COG3209">
    <property type="taxonomic scope" value="Bacteria"/>
</dbReference>
<accession>A0A095S9S6</accession>
<feature type="domain" description="DUF6531" evidence="3">
    <location>
        <begin position="144"/>
        <end position="219"/>
    </location>
</feature>
<dbReference type="EMBL" id="ARXV01000025">
    <property type="protein sequence ID" value="KGD61401.1"/>
    <property type="molecule type" value="Genomic_DNA"/>
</dbReference>
<dbReference type="InterPro" id="IPR022385">
    <property type="entry name" value="Rhs_assc_core"/>
</dbReference>
<gene>
    <name evidence="5" type="ORF">Y5S_03739</name>
</gene>
<dbReference type="NCBIfam" id="TIGR03696">
    <property type="entry name" value="Rhs_assc_core"/>
    <property type="match status" value="1"/>
</dbReference>
<comment type="caution">
    <text evidence="5">The sequence shown here is derived from an EMBL/GenBank/DDBJ whole genome shotgun (WGS) entry which is preliminary data.</text>
</comment>
<dbReference type="InterPro" id="IPR050708">
    <property type="entry name" value="T6SS_VgrG/RHS"/>
</dbReference>
<protein>
    <submittedName>
        <fullName evidence="5">Rhs family protein</fullName>
    </submittedName>
</protein>
<dbReference type="PANTHER" id="PTHR32305">
    <property type="match status" value="1"/>
</dbReference>
<feature type="domain" description="Teneurin-like YD-shell" evidence="4">
    <location>
        <begin position="962"/>
        <end position="1219"/>
    </location>
</feature>
<organism evidence="5 6">
    <name type="scientific">Alcanivorax nanhaiticus</name>
    <dbReference type="NCBI Taxonomy" id="1177154"/>
    <lineage>
        <taxon>Bacteria</taxon>
        <taxon>Pseudomonadati</taxon>
        <taxon>Pseudomonadota</taxon>
        <taxon>Gammaproteobacteria</taxon>
        <taxon>Oceanospirillales</taxon>
        <taxon>Alcanivoracaceae</taxon>
        <taxon>Alcanivorax</taxon>
    </lineage>
</organism>
<feature type="chain" id="PRO_5001910835" evidence="2">
    <location>
        <begin position="31"/>
        <end position="1417"/>
    </location>
</feature>
<evidence type="ECO:0000256" key="1">
    <source>
        <dbReference type="ARBA" id="ARBA00022737"/>
    </source>
</evidence>
<evidence type="ECO:0000259" key="3">
    <source>
        <dbReference type="Pfam" id="PF20148"/>
    </source>
</evidence>
<dbReference type="Pfam" id="PF25023">
    <property type="entry name" value="TEN_YD-shell"/>
    <property type="match status" value="1"/>
</dbReference>
<name>A0A095S9S6_9GAMM</name>
<dbReference type="InterPro" id="IPR056823">
    <property type="entry name" value="TEN-like_YD-shell"/>
</dbReference>
<keyword evidence="1" id="KW-0677">Repeat</keyword>
<evidence type="ECO:0000259" key="4">
    <source>
        <dbReference type="Pfam" id="PF25023"/>
    </source>
</evidence>
<dbReference type="STRING" id="1177154.Y5S_03739"/>
<dbReference type="Pfam" id="PF20148">
    <property type="entry name" value="DUF6531"/>
    <property type="match status" value="1"/>
</dbReference>
<proteinExistence type="predicted"/>
<dbReference type="PANTHER" id="PTHR32305:SF15">
    <property type="entry name" value="PROTEIN RHSA-RELATED"/>
    <property type="match status" value="1"/>
</dbReference>
<sequence length="1417" mass="153586">MTSSLSLFSLRSLRTMIAFLLAALPCIAFAQWRVVAVTPEVEAMRFDTILDAHSYMKDYRIEEEEGNGVYVSENLYPTGYGDGRYVSWVCFRYVGADGDFDPNTCIGQTATVYRRSTIIVPGEMENTPFLDRDLGLPSTAMCVGNPIHLGTGNKFQSEQDYASSGAEPLTFTRYYNSALPDAPMGGWLHTYSRSVDYAPETYGENMVVLQRAEGQRLAFYSVNGDWVPTWDTGVSLQQTNDGWLFVQDNGVAETYDASGKLLSIEQPDGNVIEVTYSNGLIATVADSFGRTLTFQHTNGQLTGLVDPAGESIQFQYDAGGRLGTVTYQDGTTRSYLYDDPSAPGLLSGLIDENGQRFATWGYDSQGRAVSSEHAGGADATSVSYNADGSVSVTNALGHVQTYTFMRRNGILKVDTVEGAPCSGFVGGVEIREYSSSGMLSGITDRAGQKRTYRYNDRGLETFRIDKHGAAIETTWHGEYALPLTIKGPESVTTFTYDERLRLTNKTVSERYGTGARTWTYTYHPDSNGVPGQLAMVDGPRTDVSDVTTFAYDGQGNLSSTTNALGQVTQYQNHDAHGHPQKIIGPNGVVQTLTYDLRGRLQSTTGPEGTTTYTFDDAGLLSSLTKPNGVTVTYHYDNAHRLVETTDALGNKRTFARDSLGNITTESLIDPAGQIQWTEQREFNEIGWLTGIEDAYSNQTQLGYDVVANLVEKTDPQGDQYTYGYDGFHHQTEILDPLGEDTQITYEDTGEVYRVTDPRSRRTYYQYNGFGETVEVRSPDTGTTTFTYDEAGNVATRTDAKGQVISYTYDALNRPVLVSSSVAGEPDIQYGYDDPAAAYGIGRLTSVDDGNGIRTFDYTPEGWLAAETWTITGQVLTTSYQYDGAGLIEQITYPSGRVVVYGRNAAGEVSSVSTTHSGTTTSLAVQVERAPFGPVTAMLHGNGLAETRTLDLNYRTTAISVPGVHSLTYSYTADSNISDISDLLTPSLSQSLTFDGVDRLAGADGSYGLLDYTYDASGNRTSLTAGGVTESYDIRYSNNWLLEAGAVTNSYDDNGNMVDRGGDVFTYDSFNRLVGASVGSNTALYTYNHLDQRVTKTLNGHTRLLVYDRSGNLIAEMDSATGSVLAEYIWLDGTPLAFVQSGQTYHVHVDHLGTPKALTDSSGQVVWKADYNPFGKASITSQGPTFNLRFPGQYFDAETGLHYNWRRYYDPNTGRYITSDPIGLAGGINTYAYALSNPMIYSDPTGQCPWCVGAIYGGLSGAVGGYITGGWEGAIRGGLIGAAVGAISPFGTGIMGVMANNAASSYTGQVAGNYYRIHKDNEPCAMNESPFENINYPAVIGASVGGAFTAGRLGNMLMRPYIPKNIIGKPVNAPGYSLAPTNALGAVGEGVGVAAGETIVPWYTNLWNRFINDIKGAE</sequence>
<dbReference type="OrthoDB" id="9815414at2"/>
<dbReference type="PATRIC" id="fig|1177154.3.peg.3740"/>
<reference evidence="5 6" key="1">
    <citation type="submission" date="2012-09" db="EMBL/GenBank/DDBJ databases">
        <title>Genome Sequence of alkane-degrading Bacterium Alcanivorax sp. 19-m-6.</title>
        <authorList>
            <person name="Lai Q."/>
            <person name="Shao Z."/>
        </authorList>
    </citation>
    <scope>NUCLEOTIDE SEQUENCE [LARGE SCALE GENOMIC DNA]</scope>
    <source>
        <strain evidence="5 6">19-m-6</strain>
    </source>
</reference>
<evidence type="ECO:0000256" key="2">
    <source>
        <dbReference type="SAM" id="SignalP"/>
    </source>
</evidence>
<dbReference type="InterPro" id="IPR006530">
    <property type="entry name" value="YD"/>
</dbReference>
<dbReference type="NCBIfam" id="TIGR01643">
    <property type="entry name" value="YD_repeat_2x"/>
    <property type="match status" value="8"/>
</dbReference>